<dbReference type="GO" id="GO:0005829">
    <property type="term" value="C:cytosol"/>
    <property type="evidence" value="ECO:0007669"/>
    <property type="project" value="UniProtKB-ARBA"/>
</dbReference>
<dbReference type="NCBIfam" id="TIGR00093">
    <property type="entry name" value="pseudouridine synthase"/>
    <property type="match status" value="1"/>
</dbReference>
<dbReference type="GO" id="GO:0160139">
    <property type="term" value="F:23S rRNA pseudouridine(2605) synthase activity"/>
    <property type="evidence" value="ECO:0007669"/>
    <property type="project" value="UniProtKB-EC"/>
</dbReference>
<feature type="domain" description="RNA-binding S4" evidence="6">
    <location>
        <begin position="4"/>
        <end position="62"/>
    </location>
</feature>
<dbReference type="InterPro" id="IPR020094">
    <property type="entry name" value="TruA/RsuA/RluB/E/F_N"/>
</dbReference>
<dbReference type="Gene3D" id="3.10.290.10">
    <property type="entry name" value="RNA-binding S4 domain"/>
    <property type="match status" value="1"/>
</dbReference>
<dbReference type="GO" id="GO:0006364">
    <property type="term" value="P:rRNA processing"/>
    <property type="evidence" value="ECO:0007669"/>
    <property type="project" value="UniProtKB-KW"/>
</dbReference>
<accession>A0A3B0YK42</accession>
<dbReference type="Gene3D" id="3.30.70.1560">
    <property type="entry name" value="Alpha-L RNA-binding motif"/>
    <property type="match status" value="1"/>
</dbReference>
<proteinExistence type="inferred from homology"/>
<dbReference type="FunFam" id="3.30.70.1560:FF:000001">
    <property type="entry name" value="Pseudouridine synthase"/>
    <property type="match status" value="1"/>
</dbReference>
<dbReference type="InterPro" id="IPR036986">
    <property type="entry name" value="S4_RNA-bd_sf"/>
</dbReference>
<comment type="similarity">
    <text evidence="1">Belongs to the pseudouridine synthase RsuA family.</text>
</comment>
<evidence type="ECO:0000256" key="3">
    <source>
        <dbReference type="ARBA" id="ARBA00022884"/>
    </source>
</evidence>
<dbReference type="FunFam" id="3.30.70.580:FF:000009">
    <property type="entry name" value="Pseudouridine synthase"/>
    <property type="match status" value="1"/>
</dbReference>
<dbReference type="PROSITE" id="PS50889">
    <property type="entry name" value="S4"/>
    <property type="match status" value="1"/>
</dbReference>
<dbReference type="InterPro" id="IPR050343">
    <property type="entry name" value="RsuA_PseudoU_synthase"/>
</dbReference>
<evidence type="ECO:0000256" key="1">
    <source>
        <dbReference type="ARBA" id="ARBA00008348"/>
    </source>
</evidence>
<dbReference type="Pfam" id="PF01479">
    <property type="entry name" value="S4"/>
    <property type="match status" value="1"/>
</dbReference>
<reference evidence="7" key="1">
    <citation type="submission" date="2018-06" db="EMBL/GenBank/DDBJ databases">
        <authorList>
            <person name="Zhirakovskaya E."/>
        </authorList>
    </citation>
    <scope>NUCLEOTIDE SEQUENCE</scope>
</reference>
<dbReference type="InterPro" id="IPR006145">
    <property type="entry name" value="PsdUridine_synth_RsuA/RluA"/>
</dbReference>
<dbReference type="EC" id="5.4.99.22" evidence="7"/>
<dbReference type="SUPFAM" id="SSF55120">
    <property type="entry name" value="Pseudouridine synthase"/>
    <property type="match status" value="1"/>
</dbReference>
<dbReference type="CDD" id="cd00165">
    <property type="entry name" value="S4"/>
    <property type="match status" value="1"/>
</dbReference>
<gene>
    <name evidence="7" type="ORF">MNBD_GAMMA09-3713</name>
</gene>
<sequence length="314" mass="35749">MSKERIQKALARQGLGSRRQIEGWIKDGLLKLNGVDVEPGQLVESGDIVMYSGRKIIIRDALETLPRVLMYHKPEGQVCSRSDPEGRPTIFDKAPGLKHSRWIAVGRLDINTSGLIIMTDNGDLANKLMHPSNQIQREYAVRVLGKASRDQLKQLTHGVELEDGRARFEDILETTQDDEFGAKPSGINHWYHVVLMEGRNREVRRMWEAVNLKVSRLMRVRYGSVLMTKSLRPGQFRELDAQQVRELAELAGIEYDKQLRCGTPVKKTYRMTKHSPGTRGRSGGQSGGRSNERSNERRKTPASSRRKVNNEKRR</sequence>
<feature type="compositionally biased region" description="Basic and acidic residues" evidence="5">
    <location>
        <begin position="290"/>
        <end position="299"/>
    </location>
</feature>
<dbReference type="InterPro" id="IPR042092">
    <property type="entry name" value="PsdUridine_s_RsuA/RluB/E/F_cat"/>
</dbReference>
<dbReference type="SUPFAM" id="SSF55174">
    <property type="entry name" value="Alpha-L RNA-binding motif"/>
    <property type="match status" value="1"/>
</dbReference>
<dbReference type="GO" id="GO:0003723">
    <property type="term" value="F:RNA binding"/>
    <property type="evidence" value="ECO:0007669"/>
    <property type="project" value="UniProtKB-KW"/>
</dbReference>
<organism evidence="7">
    <name type="scientific">hydrothermal vent metagenome</name>
    <dbReference type="NCBI Taxonomy" id="652676"/>
    <lineage>
        <taxon>unclassified sequences</taxon>
        <taxon>metagenomes</taxon>
        <taxon>ecological metagenomes</taxon>
    </lineage>
</organism>
<dbReference type="InterPro" id="IPR018496">
    <property type="entry name" value="PsdUridine_synth_RsuA/RluB_CS"/>
</dbReference>
<evidence type="ECO:0000256" key="4">
    <source>
        <dbReference type="ARBA" id="ARBA00023235"/>
    </source>
</evidence>
<keyword evidence="4 7" id="KW-0413">Isomerase</keyword>
<evidence type="ECO:0000313" key="7">
    <source>
        <dbReference type="EMBL" id="VAW69274.1"/>
    </source>
</evidence>
<dbReference type="SMART" id="SM00363">
    <property type="entry name" value="S4"/>
    <property type="match status" value="1"/>
</dbReference>
<dbReference type="PANTHER" id="PTHR47683">
    <property type="entry name" value="PSEUDOURIDINE SYNTHASE FAMILY PROTEIN-RELATED"/>
    <property type="match status" value="1"/>
</dbReference>
<dbReference type="PANTHER" id="PTHR47683:SF3">
    <property type="entry name" value="RIBOSOMAL LARGE SUBUNIT PSEUDOURIDINE SYNTHASE B"/>
    <property type="match status" value="1"/>
</dbReference>
<evidence type="ECO:0000256" key="5">
    <source>
        <dbReference type="SAM" id="MobiDB-lite"/>
    </source>
</evidence>
<name>A0A3B0YK42_9ZZZZ</name>
<dbReference type="PROSITE" id="PS01149">
    <property type="entry name" value="PSI_RSU"/>
    <property type="match status" value="1"/>
</dbReference>
<dbReference type="InterPro" id="IPR002942">
    <property type="entry name" value="S4_RNA-bd"/>
</dbReference>
<dbReference type="AlphaFoldDB" id="A0A3B0YK42"/>
<dbReference type="EMBL" id="UOFI01000150">
    <property type="protein sequence ID" value="VAW69274.1"/>
    <property type="molecule type" value="Genomic_DNA"/>
</dbReference>
<dbReference type="InterPro" id="IPR020103">
    <property type="entry name" value="PsdUridine_synth_cat_dom_sf"/>
</dbReference>
<dbReference type="CDD" id="cd02556">
    <property type="entry name" value="PseudoU_synth_RluB"/>
    <property type="match status" value="1"/>
</dbReference>
<evidence type="ECO:0000256" key="2">
    <source>
        <dbReference type="ARBA" id="ARBA00022552"/>
    </source>
</evidence>
<protein>
    <submittedName>
        <fullName evidence="7">Ribosomal large subunit pseudouridine synthase B</fullName>
        <ecNumber evidence="7">5.4.99.22</ecNumber>
    </submittedName>
</protein>
<keyword evidence="3" id="KW-0694">RNA-binding</keyword>
<keyword evidence="2" id="KW-0698">rRNA processing</keyword>
<feature type="region of interest" description="Disordered" evidence="5">
    <location>
        <begin position="266"/>
        <end position="314"/>
    </location>
</feature>
<dbReference type="InterPro" id="IPR000748">
    <property type="entry name" value="PsdUridine_synth_RsuA/RluB/E/F"/>
</dbReference>
<evidence type="ECO:0000259" key="6">
    <source>
        <dbReference type="SMART" id="SM00363"/>
    </source>
</evidence>
<dbReference type="Gene3D" id="3.30.70.580">
    <property type="entry name" value="Pseudouridine synthase I, catalytic domain, N-terminal subdomain"/>
    <property type="match status" value="1"/>
</dbReference>
<dbReference type="GO" id="GO:0001522">
    <property type="term" value="P:pseudouridine synthesis"/>
    <property type="evidence" value="ECO:0007669"/>
    <property type="project" value="InterPro"/>
</dbReference>
<dbReference type="Pfam" id="PF00849">
    <property type="entry name" value="PseudoU_synth_2"/>
    <property type="match status" value="1"/>
</dbReference>